<dbReference type="InterPro" id="IPR058240">
    <property type="entry name" value="rSAM_sf"/>
</dbReference>
<keyword evidence="12" id="KW-0411">Iron-sulfur</keyword>
<evidence type="ECO:0000256" key="14">
    <source>
        <dbReference type="ARBA" id="ARBA00044771"/>
    </source>
</evidence>
<dbReference type="GO" id="GO:0106261">
    <property type="term" value="F:tRNA uridine(34) acetyltransferase activity"/>
    <property type="evidence" value="ECO:0007669"/>
    <property type="project" value="UniProtKB-EC"/>
</dbReference>
<keyword evidence="6" id="KW-0808">Transferase</keyword>
<dbReference type="SFLD" id="SFLDG01086">
    <property type="entry name" value="elongater_protein-like"/>
    <property type="match status" value="1"/>
</dbReference>
<sequence>MDRRHPDAPSPEAAILDLAAELRGRDDLPDERWLLRFIRSRNAGVTDTSRHLSKRRLLPYLLAREEADPGHWERLGVDDVCRERLVRLLRAKPRRTASGVATVTVICKPWPCAGRCRYCPCDMRMPKSYLANEPACQRAEQAFFDPYLQVSGRIATLHSMGHPVDKVELIVLGGTWDDYPLPWRRWFVARLFEALNDGCGAAAQSERQRLRDLYRERGFSAVGERRAEECAGVQAPVAAGELSYNAAWKRLYGTDSRWRALAEEHRAGWDRVEAAHRANEDAACRCVGLSLETRPDAVSEQSLYAMRWLGATKVQLGVQSLDGDRLFASDRSADADCVARAFSLTRRHGFKVHAHMMANLPGATPEADKADFARLMGDRRFRPDEVKLYPCTLIAGTALERDWRAGLWRPYTRDELIDVMAADVASCPPYLRISRMIRDFSAKDIVAGSREANLRQAVEDRLAAEGRPVAEIRQREIAGAEQDPDSLSLATFPYATADTEERFLSWQAPDGRIAGFCRLSLPHGGGVAMIRELHVYGRVSELGQVQPGAQHRGLGRALVEEACAQAAREGYGAVDVISAVGTRPYYRRIGFSDHGLYQRRRLRG</sequence>
<dbReference type="EMBL" id="BQKC01000001">
    <property type="protein sequence ID" value="GJM55913.1"/>
    <property type="molecule type" value="Genomic_DNA"/>
</dbReference>
<dbReference type="Proteomes" id="UP001055025">
    <property type="component" value="Unassembled WGS sequence"/>
</dbReference>
<keyword evidence="11" id="KW-0408">Iron</keyword>
<dbReference type="InterPro" id="IPR032432">
    <property type="entry name" value="Radical_SAM_C"/>
</dbReference>
<evidence type="ECO:0000256" key="7">
    <source>
        <dbReference type="ARBA" id="ARBA00022691"/>
    </source>
</evidence>
<dbReference type="Pfam" id="PF16199">
    <property type="entry name" value="Radical_SAM_C"/>
    <property type="match status" value="1"/>
</dbReference>
<feature type="domain" description="N-acetyltransferase" evidence="16">
    <location>
        <begin position="464"/>
        <end position="604"/>
    </location>
</feature>
<evidence type="ECO:0000256" key="11">
    <source>
        <dbReference type="ARBA" id="ARBA00023004"/>
    </source>
</evidence>
<evidence type="ECO:0000256" key="15">
    <source>
        <dbReference type="ARBA" id="ARBA00047372"/>
    </source>
</evidence>
<dbReference type="PROSITE" id="PS51186">
    <property type="entry name" value="GNAT"/>
    <property type="match status" value="1"/>
</dbReference>
<keyword evidence="4" id="KW-0004">4Fe-4S</keyword>
<keyword evidence="9" id="KW-0479">Metal-binding</keyword>
<dbReference type="AlphaFoldDB" id="A0AAV5B4G7"/>
<proteinExistence type="inferred from homology"/>
<comment type="catalytic activity">
    <reaction evidence="15">
        <text>uridine(34) in tRNA + acetyl-CoA + S-adenosyl-L-methionine + H2O = 5-(carboxymethyl)uridine(34) in tRNA + 5'-deoxyadenosine + L-methionine + CoA + 2 H(+)</text>
        <dbReference type="Rhea" id="RHEA:61020"/>
        <dbReference type="Rhea" id="RHEA-COMP:10407"/>
        <dbReference type="Rhea" id="RHEA-COMP:11727"/>
        <dbReference type="ChEBI" id="CHEBI:15377"/>
        <dbReference type="ChEBI" id="CHEBI:15378"/>
        <dbReference type="ChEBI" id="CHEBI:17319"/>
        <dbReference type="ChEBI" id="CHEBI:57287"/>
        <dbReference type="ChEBI" id="CHEBI:57288"/>
        <dbReference type="ChEBI" id="CHEBI:57844"/>
        <dbReference type="ChEBI" id="CHEBI:59789"/>
        <dbReference type="ChEBI" id="CHEBI:65315"/>
        <dbReference type="ChEBI" id="CHEBI:74882"/>
        <dbReference type="EC" id="2.3.1.311"/>
    </reaction>
    <physiologicalReaction direction="left-to-right" evidence="15">
        <dbReference type="Rhea" id="RHEA:61021"/>
    </physiologicalReaction>
</comment>
<keyword evidence="5" id="KW-0820">tRNA-binding</keyword>
<dbReference type="InterPro" id="IPR034687">
    <property type="entry name" value="ELP3-like"/>
</dbReference>
<evidence type="ECO:0000256" key="8">
    <source>
        <dbReference type="ARBA" id="ARBA00022694"/>
    </source>
</evidence>
<keyword evidence="7" id="KW-0949">S-adenosyl-L-methionine</keyword>
<comment type="cofactor">
    <cofactor evidence="1">
        <name>[4Fe-4S] cluster</name>
        <dbReference type="ChEBI" id="CHEBI:49883"/>
    </cofactor>
</comment>
<dbReference type="RefSeq" id="WP_265590961.1">
    <property type="nucleotide sequence ID" value="NZ_BQKC01000001.1"/>
</dbReference>
<keyword evidence="13" id="KW-0012">Acyltransferase</keyword>
<comment type="pathway">
    <text evidence="2">tRNA modification.</text>
</comment>
<dbReference type="InterPro" id="IPR006638">
    <property type="entry name" value="Elp3/MiaA/NifB-like_rSAM"/>
</dbReference>
<dbReference type="PANTHER" id="PTHR11135:SF2">
    <property type="entry name" value="ELONGATOR COMPLEX PROTEIN 3"/>
    <property type="match status" value="1"/>
</dbReference>
<dbReference type="GO" id="GO:0046872">
    <property type="term" value="F:metal ion binding"/>
    <property type="evidence" value="ECO:0007669"/>
    <property type="project" value="UniProtKB-KW"/>
</dbReference>
<dbReference type="EC" id="2.3.1.311" evidence="14"/>
<protein>
    <recommendedName>
        <fullName evidence="14">tRNA carboxymethyluridine synthase</fullName>
        <ecNumber evidence="14">2.3.1.311</ecNumber>
    </recommendedName>
</protein>
<dbReference type="SMART" id="SM00729">
    <property type="entry name" value="Elp3"/>
    <property type="match status" value="1"/>
</dbReference>
<dbReference type="SFLD" id="SFLDS00029">
    <property type="entry name" value="Radical_SAM"/>
    <property type="match status" value="1"/>
</dbReference>
<reference evidence="17" key="1">
    <citation type="journal article" date="2022" name="Int. J. Syst. Evol. Microbiol.">
        <title>Granulimonas faecalis gen. nov., sp. nov., and Leptogranulimonas caecicola gen. nov., sp. nov., novel lactate-producing Atopobiaceae bacteria isolated from mouse intestines, and an emended description of the family Atopobiaceae.</title>
        <authorList>
            <person name="Morinaga K."/>
            <person name="Kusada H."/>
            <person name="Sakamoto S."/>
            <person name="Murakami T."/>
            <person name="Toyoda A."/>
            <person name="Mori H."/>
            <person name="Meng X.Y."/>
            <person name="Takashino M."/>
            <person name="Murotomi K."/>
            <person name="Tamaki H."/>
        </authorList>
    </citation>
    <scope>NUCLEOTIDE SEQUENCE</scope>
    <source>
        <strain evidence="17">OPF53</strain>
    </source>
</reference>
<evidence type="ECO:0000256" key="4">
    <source>
        <dbReference type="ARBA" id="ARBA00022485"/>
    </source>
</evidence>
<dbReference type="SUPFAM" id="SSF55729">
    <property type="entry name" value="Acyl-CoA N-acyltransferases (Nat)"/>
    <property type="match status" value="1"/>
</dbReference>
<dbReference type="GO" id="GO:0000049">
    <property type="term" value="F:tRNA binding"/>
    <property type="evidence" value="ECO:0007669"/>
    <property type="project" value="UniProtKB-KW"/>
</dbReference>
<comment type="similarity">
    <text evidence="3">Belongs to the ELP3 family.</text>
</comment>
<evidence type="ECO:0000256" key="5">
    <source>
        <dbReference type="ARBA" id="ARBA00022555"/>
    </source>
</evidence>
<keyword evidence="8" id="KW-0819">tRNA processing</keyword>
<evidence type="ECO:0000313" key="18">
    <source>
        <dbReference type="Proteomes" id="UP001055025"/>
    </source>
</evidence>
<evidence type="ECO:0000256" key="13">
    <source>
        <dbReference type="ARBA" id="ARBA00023315"/>
    </source>
</evidence>
<dbReference type="PANTHER" id="PTHR11135">
    <property type="entry name" value="HISTONE ACETYLTRANSFERASE-RELATED"/>
    <property type="match status" value="1"/>
</dbReference>
<evidence type="ECO:0000256" key="12">
    <source>
        <dbReference type="ARBA" id="ARBA00023014"/>
    </source>
</evidence>
<dbReference type="GO" id="GO:0033588">
    <property type="term" value="C:elongator holoenzyme complex"/>
    <property type="evidence" value="ECO:0007669"/>
    <property type="project" value="TreeGrafter"/>
</dbReference>
<dbReference type="Gene3D" id="3.40.630.30">
    <property type="match status" value="1"/>
</dbReference>
<dbReference type="NCBIfam" id="TIGR01211">
    <property type="entry name" value="ELP3"/>
    <property type="match status" value="1"/>
</dbReference>
<dbReference type="InterPro" id="IPR016181">
    <property type="entry name" value="Acyl_CoA_acyltransferase"/>
</dbReference>
<organism evidence="17 18">
    <name type="scientific">Granulimonas faecalis</name>
    <dbReference type="NCBI Taxonomy" id="2894155"/>
    <lineage>
        <taxon>Bacteria</taxon>
        <taxon>Bacillati</taxon>
        <taxon>Actinomycetota</taxon>
        <taxon>Coriobacteriia</taxon>
        <taxon>Coriobacteriales</taxon>
        <taxon>Kribbibacteriaceae</taxon>
        <taxon>Granulimonas</taxon>
    </lineage>
</organism>
<keyword evidence="10" id="KW-0694">RNA-binding</keyword>
<dbReference type="GO" id="GO:0051539">
    <property type="term" value="F:4 iron, 4 sulfur cluster binding"/>
    <property type="evidence" value="ECO:0007669"/>
    <property type="project" value="UniProtKB-KW"/>
</dbReference>
<dbReference type="Pfam" id="PF00583">
    <property type="entry name" value="Acetyltransf_1"/>
    <property type="match status" value="1"/>
</dbReference>
<evidence type="ECO:0000256" key="1">
    <source>
        <dbReference type="ARBA" id="ARBA00001966"/>
    </source>
</evidence>
<evidence type="ECO:0000313" key="17">
    <source>
        <dbReference type="EMBL" id="GJM55913.1"/>
    </source>
</evidence>
<accession>A0AAV5B4G7</accession>
<dbReference type="InterPro" id="IPR039661">
    <property type="entry name" value="ELP3"/>
</dbReference>
<evidence type="ECO:0000256" key="9">
    <source>
        <dbReference type="ARBA" id="ARBA00022723"/>
    </source>
</evidence>
<dbReference type="InterPro" id="IPR007197">
    <property type="entry name" value="rSAM"/>
</dbReference>
<evidence type="ECO:0000256" key="6">
    <source>
        <dbReference type="ARBA" id="ARBA00022679"/>
    </source>
</evidence>
<evidence type="ECO:0000259" key="16">
    <source>
        <dbReference type="PROSITE" id="PS51186"/>
    </source>
</evidence>
<dbReference type="GO" id="GO:0002926">
    <property type="term" value="P:tRNA wobble base 5-methoxycarbonylmethyl-2-thiouridinylation"/>
    <property type="evidence" value="ECO:0007669"/>
    <property type="project" value="TreeGrafter"/>
</dbReference>
<name>A0AAV5B4G7_9ACTN</name>
<dbReference type="InterPro" id="IPR000182">
    <property type="entry name" value="GNAT_dom"/>
</dbReference>
<comment type="caution">
    <text evidence="17">The sequence shown here is derived from an EMBL/GenBank/DDBJ whole genome shotgun (WGS) entry which is preliminary data.</text>
</comment>
<dbReference type="SUPFAM" id="SSF102114">
    <property type="entry name" value="Radical SAM enzymes"/>
    <property type="match status" value="1"/>
</dbReference>
<evidence type="ECO:0000256" key="10">
    <source>
        <dbReference type="ARBA" id="ARBA00022884"/>
    </source>
</evidence>
<gene>
    <name evidence="17" type="ORF">ATOP_15680</name>
</gene>
<keyword evidence="18" id="KW-1185">Reference proteome</keyword>
<dbReference type="GO" id="GO:0005737">
    <property type="term" value="C:cytoplasm"/>
    <property type="evidence" value="ECO:0007669"/>
    <property type="project" value="TreeGrafter"/>
</dbReference>
<dbReference type="CDD" id="cd04301">
    <property type="entry name" value="NAT_SF"/>
    <property type="match status" value="1"/>
</dbReference>
<evidence type="ECO:0000256" key="3">
    <source>
        <dbReference type="ARBA" id="ARBA00005494"/>
    </source>
</evidence>
<evidence type="ECO:0000256" key="2">
    <source>
        <dbReference type="ARBA" id="ARBA00005217"/>
    </source>
</evidence>